<dbReference type="PANTHER" id="PTHR11066">
    <property type="entry name" value="ACYL-COA THIOESTERASE"/>
    <property type="match status" value="1"/>
</dbReference>
<reference evidence="11 12" key="1">
    <citation type="submission" date="2020-03" db="EMBL/GenBank/DDBJ databases">
        <title>Genomic Encyclopedia of Type Strains, Phase IV (KMG-IV): sequencing the most valuable type-strain genomes for metagenomic binning, comparative biology and taxonomic classification.</title>
        <authorList>
            <person name="Goeker M."/>
        </authorList>
    </citation>
    <scope>NUCLEOTIDE SEQUENCE [LARGE SCALE GENOMIC DNA]</scope>
    <source>
        <strain evidence="11 12">DSM 19867</strain>
    </source>
</reference>
<evidence type="ECO:0000256" key="2">
    <source>
        <dbReference type="ARBA" id="ARBA00011881"/>
    </source>
</evidence>
<dbReference type="RefSeq" id="WP_167081879.1">
    <property type="nucleotide sequence ID" value="NZ_BAAADC010000001.1"/>
</dbReference>
<comment type="similarity">
    <text evidence="1">Belongs to the C/M/P thioester hydrolase family.</text>
</comment>
<evidence type="ECO:0000256" key="6">
    <source>
        <dbReference type="ARBA" id="ARBA00050943"/>
    </source>
</evidence>
<organism evidence="11 12">
    <name type="scientific">Rhizomicrobium palustre</name>
    <dbReference type="NCBI Taxonomy" id="189966"/>
    <lineage>
        <taxon>Bacteria</taxon>
        <taxon>Pseudomonadati</taxon>
        <taxon>Pseudomonadota</taxon>
        <taxon>Alphaproteobacteria</taxon>
        <taxon>Micropepsales</taxon>
        <taxon>Micropepsaceae</taxon>
        <taxon>Rhizomicrobium</taxon>
    </lineage>
</organism>
<dbReference type="GO" id="GO:0009062">
    <property type="term" value="P:fatty acid catabolic process"/>
    <property type="evidence" value="ECO:0007669"/>
    <property type="project" value="TreeGrafter"/>
</dbReference>
<dbReference type="AlphaFoldDB" id="A0A846MXD9"/>
<keyword evidence="12" id="KW-1185">Reference proteome</keyword>
<proteinExistence type="inferred from homology"/>
<dbReference type="NCBIfam" id="TIGR00189">
    <property type="entry name" value="tesB"/>
    <property type="match status" value="1"/>
</dbReference>
<evidence type="ECO:0000313" key="12">
    <source>
        <dbReference type="Proteomes" id="UP000570514"/>
    </source>
</evidence>
<evidence type="ECO:0000259" key="10">
    <source>
        <dbReference type="Pfam" id="PF13622"/>
    </source>
</evidence>
<dbReference type="EMBL" id="JAASRM010000001">
    <property type="protein sequence ID" value="NIK87895.1"/>
    <property type="molecule type" value="Genomic_DNA"/>
</dbReference>
<dbReference type="Pfam" id="PF02551">
    <property type="entry name" value="Acyl_CoA_thio"/>
    <property type="match status" value="1"/>
</dbReference>
<comment type="catalytic activity">
    <reaction evidence="6">
        <text>a fatty acyl-CoA + H2O = a fatty acid + CoA + H(+)</text>
        <dbReference type="Rhea" id="RHEA:16781"/>
        <dbReference type="ChEBI" id="CHEBI:15377"/>
        <dbReference type="ChEBI" id="CHEBI:15378"/>
        <dbReference type="ChEBI" id="CHEBI:28868"/>
        <dbReference type="ChEBI" id="CHEBI:57287"/>
        <dbReference type="ChEBI" id="CHEBI:77636"/>
        <dbReference type="EC" id="3.1.2.20"/>
    </reaction>
    <physiologicalReaction direction="left-to-right" evidence="6">
        <dbReference type="Rhea" id="RHEA:16782"/>
    </physiologicalReaction>
</comment>
<feature type="domain" description="Acyl-CoA thioesterase-like N-terminal HotDog" evidence="10">
    <location>
        <begin position="31"/>
        <end position="108"/>
    </location>
</feature>
<dbReference type="CDD" id="cd03444">
    <property type="entry name" value="Thioesterase_II_repeat1"/>
    <property type="match status" value="1"/>
</dbReference>
<comment type="subunit">
    <text evidence="2">Homotetramer.</text>
</comment>
<dbReference type="PANTHER" id="PTHR11066:SF34">
    <property type="entry name" value="ACYL-COENZYME A THIOESTERASE 8"/>
    <property type="match status" value="1"/>
</dbReference>
<evidence type="ECO:0000256" key="7">
    <source>
        <dbReference type="ARBA" id="ARBA00071120"/>
    </source>
</evidence>
<evidence type="ECO:0000259" key="9">
    <source>
        <dbReference type="Pfam" id="PF02551"/>
    </source>
</evidence>
<dbReference type="Gene3D" id="2.40.160.210">
    <property type="entry name" value="Acyl-CoA thioesterase, double hotdog domain"/>
    <property type="match status" value="1"/>
</dbReference>
<sequence length="289" mass="32564">MNAPIKEVLDLLDLEKIEENIFRGVSPKDRVQRVFGGQVLGQALIAASRTVEERLCHSLHAYFLRPGDPKIPILYEVERCRDGASFTSRRVVAIQHGRPIFTLEASFQREEPGLEHALPMPEVPAPETLEGDNELRARIPQDRIPPELCAWVFRPRPIETRPIDPRPYFDPAPRPPQEMLWIRAAGDVPEDPALHRAMLAFASDLSIIGTSLCPHGIGWYDDKVQLASLDHAMWFHRPFRADEWLLLVQDSPSASGARGFNRGTLYSRDGRLVASVVQEGLIRPRPGVL</sequence>
<dbReference type="InterPro" id="IPR042171">
    <property type="entry name" value="Acyl-CoA_hotdog"/>
</dbReference>
<evidence type="ECO:0000256" key="3">
    <source>
        <dbReference type="ARBA" id="ARBA00022801"/>
    </source>
</evidence>
<dbReference type="InterPro" id="IPR003703">
    <property type="entry name" value="Acyl_CoA_thio"/>
</dbReference>
<protein>
    <recommendedName>
        <fullName evidence="7">Acyl-CoA thioesterase 2</fullName>
        <ecNumber evidence="5">3.1.2.20</ecNumber>
    </recommendedName>
    <alternativeName>
        <fullName evidence="8">Thioesterase II</fullName>
    </alternativeName>
</protein>
<dbReference type="CDD" id="cd03445">
    <property type="entry name" value="Thioesterase_II_repeat2"/>
    <property type="match status" value="1"/>
</dbReference>
<keyword evidence="3 11" id="KW-0378">Hydrolase</keyword>
<evidence type="ECO:0000256" key="1">
    <source>
        <dbReference type="ARBA" id="ARBA00006538"/>
    </source>
</evidence>
<accession>A0A846MXD9</accession>
<dbReference type="InterPro" id="IPR049449">
    <property type="entry name" value="TesB_ACOT8-like_N"/>
</dbReference>
<dbReference type="Pfam" id="PF13622">
    <property type="entry name" value="4HBT_3"/>
    <property type="match status" value="1"/>
</dbReference>
<dbReference type="FunFam" id="2.40.160.210:FF:000001">
    <property type="entry name" value="Acyl-CoA thioesterase II"/>
    <property type="match status" value="1"/>
</dbReference>
<dbReference type="InterPro" id="IPR029069">
    <property type="entry name" value="HotDog_dom_sf"/>
</dbReference>
<gene>
    <name evidence="11" type="ORF">FHS83_001213</name>
</gene>
<comment type="caution">
    <text evidence="11">The sequence shown here is derived from an EMBL/GenBank/DDBJ whole genome shotgun (WGS) entry which is preliminary data.</text>
</comment>
<evidence type="ECO:0000256" key="4">
    <source>
        <dbReference type="ARBA" id="ARBA00023098"/>
    </source>
</evidence>
<dbReference type="InterPro" id="IPR025652">
    <property type="entry name" value="TesB_C"/>
</dbReference>
<keyword evidence="4" id="KW-0443">Lipid metabolism</keyword>
<feature type="domain" description="Acyl-CoA thioesterase 2 C-terminal" evidence="9">
    <location>
        <begin position="178"/>
        <end position="281"/>
    </location>
</feature>
<dbReference type="GO" id="GO:0047617">
    <property type="term" value="F:fatty acyl-CoA hydrolase activity"/>
    <property type="evidence" value="ECO:0007669"/>
    <property type="project" value="UniProtKB-EC"/>
</dbReference>
<dbReference type="SUPFAM" id="SSF54637">
    <property type="entry name" value="Thioesterase/thiol ester dehydrase-isomerase"/>
    <property type="match status" value="2"/>
</dbReference>
<name>A0A846MXD9_9PROT</name>
<dbReference type="GO" id="GO:0006637">
    <property type="term" value="P:acyl-CoA metabolic process"/>
    <property type="evidence" value="ECO:0007669"/>
    <property type="project" value="InterPro"/>
</dbReference>
<dbReference type="EC" id="3.1.2.20" evidence="5"/>
<evidence type="ECO:0000256" key="5">
    <source>
        <dbReference type="ARBA" id="ARBA00038894"/>
    </source>
</evidence>
<evidence type="ECO:0000256" key="8">
    <source>
        <dbReference type="ARBA" id="ARBA00079653"/>
    </source>
</evidence>
<dbReference type="Proteomes" id="UP000570514">
    <property type="component" value="Unassembled WGS sequence"/>
</dbReference>
<evidence type="ECO:0000313" key="11">
    <source>
        <dbReference type="EMBL" id="NIK87895.1"/>
    </source>
</evidence>